<proteinExistence type="predicted"/>
<reference evidence="3" key="1">
    <citation type="submission" date="2025-08" db="UniProtKB">
        <authorList>
            <consortium name="RefSeq"/>
        </authorList>
    </citation>
    <scope>IDENTIFICATION</scope>
    <source>
        <strain evidence="3">15112-1751.03</strain>
        <tissue evidence="3">Whole Adult</tissue>
    </source>
</reference>
<evidence type="ECO:0000313" key="3">
    <source>
        <dbReference type="RefSeq" id="XP_051860732.1"/>
    </source>
</evidence>
<protein>
    <submittedName>
        <fullName evidence="3">Uncharacterized protein LOC127565577</fullName>
    </submittedName>
</protein>
<feature type="region of interest" description="Disordered" evidence="1">
    <location>
        <begin position="1"/>
        <end position="62"/>
    </location>
</feature>
<feature type="compositionally biased region" description="Basic residues" evidence="1">
    <location>
        <begin position="7"/>
        <end position="18"/>
    </location>
</feature>
<gene>
    <name evidence="3" type="primary">LOC127565577</name>
</gene>
<dbReference type="GeneID" id="127565577"/>
<accession>A0A9C6T618</accession>
<keyword evidence="2" id="KW-1185">Reference proteome</keyword>
<dbReference type="Proteomes" id="UP000515160">
    <property type="component" value="Chromosome 3"/>
</dbReference>
<evidence type="ECO:0000256" key="1">
    <source>
        <dbReference type="SAM" id="MobiDB-lite"/>
    </source>
</evidence>
<name>A0A9C6T618_DROAB</name>
<dbReference type="AlphaFoldDB" id="A0A9C6T618"/>
<feature type="compositionally biased region" description="Basic and acidic residues" evidence="1">
    <location>
        <begin position="117"/>
        <end position="130"/>
    </location>
</feature>
<sequence>MDSHSQAMKKKKRNKNRRNNNDSYKLETLKKQSKMFGPREQQQQQLQQQEEPQPHKRDAVRSSGQFNLRWRVNLLLPLHATVEISATQVAQLPCPCSFTRRGMIKGEEVGVYSIEQPSDRDRDKRQREGE</sequence>
<dbReference type="RefSeq" id="XP_051860732.1">
    <property type="nucleotide sequence ID" value="XM_052004772.1"/>
</dbReference>
<feature type="region of interest" description="Disordered" evidence="1">
    <location>
        <begin position="109"/>
        <end position="130"/>
    </location>
</feature>
<evidence type="ECO:0000313" key="2">
    <source>
        <dbReference type="Proteomes" id="UP000515160"/>
    </source>
</evidence>
<feature type="compositionally biased region" description="Low complexity" evidence="1">
    <location>
        <begin position="38"/>
        <end position="51"/>
    </location>
</feature>
<organism evidence="2 3">
    <name type="scientific">Drosophila albomicans</name>
    <name type="common">Fruit fly</name>
    <dbReference type="NCBI Taxonomy" id="7291"/>
    <lineage>
        <taxon>Eukaryota</taxon>
        <taxon>Metazoa</taxon>
        <taxon>Ecdysozoa</taxon>
        <taxon>Arthropoda</taxon>
        <taxon>Hexapoda</taxon>
        <taxon>Insecta</taxon>
        <taxon>Pterygota</taxon>
        <taxon>Neoptera</taxon>
        <taxon>Endopterygota</taxon>
        <taxon>Diptera</taxon>
        <taxon>Brachycera</taxon>
        <taxon>Muscomorpha</taxon>
        <taxon>Ephydroidea</taxon>
        <taxon>Drosophilidae</taxon>
        <taxon>Drosophila</taxon>
    </lineage>
</organism>